<sequence length="424" mass="46840">MDRRGGFVVRGGNYRVAAASAMILHDSRIADFMDCSGAAAVTGTTILTGICLMLSLGWWVTLRREAARRRQVEEELREALARSREMLEKGQFISVMVDREATITFCNDFFLKIVGWRRAEVLGANWFDRFIPQDQGTVRRLFTAFCSTGEFPTHLQNDIVTRDGGRRFISWNNTVQRDRSGAVTGILAIGEDITDRIRAENVLASHQEQLEKLAAELSLAEERERRRLAADLHDRIGQSLAFASIKTRALREFVTGDGGRHLADLTGLMEQVIQDVRTLIFRISPPLLYEVGLEAALEWLAESIQQEHGFAVTFSDDGGVKPLADDMKVALYQVAREALINAAKHARPGRVAVETGCRGNRIVITIRDDGIGFDPASVAVNAATHSGFGLFNIRQRMETLGGEVEIDSRPGRGTTVTVTAPLAG</sequence>
<dbReference type="NCBIfam" id="TIGR00229">
    <property type="entry name" value="sensory_box"/>
    <property type="match status" value="1"/>
</dbReference>
<evidence type="ECO:0000256" key="12">
    <source>
        <dbReference type="ARBA" id="ARBA00023012"/>
    </source>
</evidence>
<evidence type="ECO:0000256" key="11">
    <source>
        <dbReference type="ARBA" id="ARBA00023004"/>
    </source>
</evidence>
<evidence type="ECO:0000256" key="13">
    <source>
        <dbReference type="ARBA" id="ARBA00023014"/>
    </source>
</evidence>
<dbReference type="PROSITE" id="PS50113">
    <property type="entry name" value="PAC"/>
    <property type="match status" value="1"/>
</dbReference>
<evidence type="ECO:0000256" key="14">
    <source>
        <dbReference type="ARBA" id="ARBA00024827"/>
    </source>
</evidence>
<dbReference type="EC" id="2.7.13.3" evidence="4"/>
<dbReference type="GO" id="GO:0051539">
    <property type="term" value="F:4 iron, 4 sulfur cluster binding"/>
    <property type="evidence" value="ECO:0007669"/>
    <property type="project" value="UniProtKB-KW"/>
</dbReference>
<dbReference type="GO" id="GO:0005737">
    <property type="term" value="C:cytoplasm"/>
    <property type="evidence" value="ECO:0007669"/>
    <property type="project" value="UniProtKB-SubCell"/>
</dbReference>
<dbReference type="PANTHER" id="PTHR24421:SF58">
    <property type="entry name" value="SIGNAL TRANSDUCTION HISTIDINE-PROTEIN KINASE_PHOSPHATASE UHPB"/>
    <property type="match status" value="1"/>
</dbReference>
<reference evidence="21" key="1">
    <citation type="journal article" date="2020" name="mSystems">
        <title>Genome- and Community-Level Interaction Insights into Carbon Utilization and Element Cycling Functions of Hydrothermarchaeota in Hydrothermal Sediment.</title>
        <authorList>
            <person name="Zhou Z."/>
            <person name="Liu Y."/>
            <person name="Xu W."/>
            <person name="Pan J."/>
            <person name="Luo Z.H."/>
            <person name="Li M."/>
        </authorList>
    </citation>
    <scope>NUCLEOTIDE SEQUENCE [LARGE SCALE GENOMIC DNA]</scope>
    <source>
        <strain evidence="21">SpSt-349</strain>
    </source>
</reference>
<gene>
    <name evidence="21" type="ORF">ENQ87_13485</name>
</gene>
<feature type="coiled-coil region" evidence="16">
    <location>
        <begin position="196"/>
        <end position="223"/>
    </location>
</feature>
<dbReference type="Pfam" id="PF07730">
    <property type="entry name" value="HisKA_3"/>
    <property type="match status" value="1"/>
</dbReference>
<dbReference type="InterPro" id="IPR050482">
    <property type="entry name" value="Sensor_HK_TwoCompSys"/>
</dbReference>
<keyword evidence="17" id="KW-0472">Membrane</keyword>
<dbReference type="InterPro" id="IPR036890">
    <property type="entry name" value="HATPase_C_sf"/>
</dbReference>
<evidence type="ECO:0000259" key="20">
    <source>
        <dbReference type="PROSITE" id="PS50113"/>
    </source>
</evidence>
<dbReference type="SMART" id="SM00387">
    <property type="entry name" value="HATPase_c"/>
    <property type="match status" value="1"/>
</dbReference>
<dbReference type="Gene3D" id="3.30.565.10">
    <property type="entry name" value="Histidine kinase-like ATPase, C-terminal domain"/>
    <property type="match status" value="1"/>
</dbReference>
<keyword evidence="7" id="KW-0963">Cytoplasm</keyword>
<keyword evidence="8" id="KW-0808">Transferase</keyword>
<dbReference type="CDD" id="cd16917">
    <property type="entry name" value="HATPase_UhpB-NarQ-NarX-like"/>
    <property type="match status" value="1"/>
</dbReference>
<dbReference type="PRINTS" id="PR00344">
    <property type="entry name" value="BCTRLSENSOR"/>
</dbReference>
<keyword evidence="6" id="KW-0004">4Fe-4S</keyword>
<dbReference type="GO" id="GO:0016020">
    <property type="term" value="C:membrane"/>
    <property type="evidence" value="ECO:0007669"/>
    <property type="project" value="InterPro"/>
</dbReference>
<comment type="caution">
    <text evidence="21">The sequence shown here is derived from an EMBL/GenBank/DDBJ whole genome shotgun (WGS) entry which is preliminary data.</text>
</comment>
<organism evidence="21">
    <name type="scientific">Geobacter metallireducens</name>
    <dbReference type="NCBI Taxonomy" id="28232"/>
    <lineage>
        <taxon>Bacteria</taxon>
        <taxon>Pseudomonadati</taxon>
        <taxon>Thermodesulfobacteriota</taxon>
        <taxon>Desulfuromonadia</taxon>
        <taxon>Geobacterales</taxon>
        <taxon>Geobacteraceae</taxon>
        <taxon>Geobacter</taxon>
    </lineage>
</organism>
<evidence type="ECO:0000256" key="3">
    <source>
        <dbReference type="ARBA" id="ARBA00004496"/>
    </source>
</evidence>
<feature type="coiled-coil region" evidence="16">
    <location>
        <begin position="62"/>
        <end position="89"/>
    </location>
</feature>
<dbReference type="Pfam" id="PF02518">
    <property type="entry name" value="HATPase_c"/>
    <property type="match status" value="1"/>
</dbReference>
<feature type="domain" description="Histidine kinase" evidence="18">
    <location>
        <begin position="331"/>
        <end position="424"/>
    </location>
</feature>
<dbReference type="InterPro" id="IPR004358">
    <property type="entry name" value="Sig_transdc_His_kin-like_C"/>
</dbReference>
<evidence type="ECO:0000313" key="21">
    <source>
        <dbReference type="EMBL" id="HEN43356.1"/>
    </source>
</evidence>
<evidence type="ECO:0000256" key="16">
    <source>
        <dbReference type="SAM" id="Coils"/>
    </source>
</evidence>
<protein>
    <recommendedName>
        <fullName evidence="5">Oxygen sensor histidine kinase NreB</fullName>
        <ecNumber evidence="4">2.7.13.3</ecNumber>
    </recommendedName>
    <alternativeName>
        <fullName evidence="15">Nitrogen regulation protein B</fullName>
    </alternativeName>
</protein>
<dbReference type="SUPFAM" id="SSF55785">
    <property type="entry name" value="PYP-like sensor domain (PAS domain)"/>
    <property type="match status" value="1"/>
</dbReference>
<dbReference type="PROSITE" id="PS50109">
    <property type="entry name" value="HIS_KIN"/>
    <property type="match status" value="1"/>
</dbReference>
<keyword evidence="9" id="KW-0479">Metal-binding</keyword>
<evidence type="ECO:0000256" key="17">
    <source>
        <dbReference type="SAM" id="Phobius"/>
    </source>
</evidence>
<dbReference type="SUPFAM" id="SSF55874">
    <property type="entry name" value="ATPase domain of HSP90 chaperone/DNA topoisomerase II/histidine kinase"/>
    <property type="match status" value="1"/>
</dbReference>
<comment type="function">
    <text evidence="14">Member of the two-component regulatory system NreB/NreC involved in the control of dissimilatory nitrate/nitrite reduction in response to oxygen. NreB functions as a direct oxygen sensor histidine kinase which is autophosphorylated, in the absence of oxygen, probably at the conserved histidine residue, and transfers its phosphate group probably to a conserved aspartate residue of NreC. NreB/NreC activates the expression of the nitrate (narGHJI) and nitrite (nir) reductase operons, as well as the putative nitrate transporter gene narT.</text>
</comment>
<dbReference type="SMART" id="SM00086">
    <property type="entry name" value="PAC"/>
    <property type="match status" value="1"/>
</dbReference>
<dbReference type="Pfam" id="PF00989">
    <property type="entry name" value="PAS"/>
    <property type="match status" value="1"/>
</dbReference>
<keyword evidence="17" id="KW-1133">Transmembrane helix</keyword>
<comment type="subcellular location">
    <subcellularLocation>
        <location evidence="3">Cytoplasm</location>
    </subcellularLocation>
</comment>
<dbReference type="InterPro" id="IPR001610">
    <property type="entry name" value="PAC"/>
</dbReference>
<evidence type="ECO:0000256" key="6">
    <source>
        <dbReference type="ARBA" id="ARBA00022485"/>
    </source>
</evidence>
<dbReference type="InterPro" id="IPR005467">
    <property type="entry name" value="His_kinase_dom"/>
</dbReference>
<feature type="transmembrane region" description="Helical" evidence="17">
    <location>
        <begin position="38"/>
        <end position="60"/>
    </location>
</feature>
<evidence type="ECO:0000256" key="1">
    <source>
        <dbReference type="ARBA" id="ARBA00000085"/>
    </source>
</evidence>
<feature type="domain" description="PAC" evidence="20">
    <location>
        <begin position="153"/>
        <end position="205"/>
    </location>
</feature>
<dbReference type="Gene3D" id="1.20.5.1930">
    <property type="match status" value="1"/>
</dbReference>
<dbReference type="PROSITE" id="PS50112">
    <property type="entry name" value="PAS"/>
    <property type="match status" value="1"/>
</dbReference>
<evidence type="ECO:0000256" key="5">
    <source>
        <dbReference type="ARBA" id="ARBA00017322"/>
    </source>
</evidence>
<dbReference type="Gene3D" id="3.30.450.20">
    <property type="entry name" value="PAS domain"/>
    <property type="match status" value="1"/>
</dbReference>
<dbReference type="InterPro" id="IPR000014">
    <property type="entry name" value="PAS"/>
</dbReference>
<evidence type="ECO:0000256" key="9">
    <source>
        <dbReference type="ARBA" id="ARBA00022723"/>
    </source>
</evidence>
<dbReference type="InterPro" id="IPR011712">
    <property type="entry name" value="Sig_transdc_His_kin_sub3_dim/P"/>
</dbReference>
<keyword evidence="11" id="KW-0408">Iron</keyword>
<evidence type="ECO:0000256" key="7">
    <source>
        <dbReference type="ARBA" id="ARBA00022490"/>
    </source>
</evidence>
<dbReference type="GO" id="GO:0046872">
    <property type="term" value="F:metal ion binding"/>
    <property type="evidence" value="ECO:0007669"/>
    <property type="project" value="UniProtKB-KW"/>
</dbReference>
<name>A0A831UEF4_GEOME</name>
<evidence type="ECO:0000256" key="4">
    <source>
        <dbReference type="ARBA" id="ARBA00012438"/>
    </source>
</evidence>
<keyword evidence="13" id="KW-0411">Iron-sulfur</keyword>
<dbReference type="SMART" id="SM00091">
    <property type="entry name" value="PAS"/>
    <property type="match status" value="1"/>
</dbReference>
<accession>A0A831UEF4</accession>
<keyword evidence="12" id="KW-0902">Two-component regulatory system</keyword>
<comment type="catalytic activity">
    <reaction evidence="1">
        <text>ATP + protein L-histidine = ADP + protein N-phospho-L-histidine.</text>
        <dbReference type="EC" id="2.7.13.3"/>
    </reaction>
</comment>
<feature type="domain" description="PAS" evidence="19">
    <location>
        <begin position="79"/>
        <end position="149"/>
    </location>
</feature>
<dbReference type="GO" id="GO:0006355">
    <property type="term" value="P:regulation of DNA-templated transcription"/>
    <property type="evidence" value="ECO:0007669"/>
    <property type="project" value="InterPro"/>
</dbReference>
<keyword evidence="16" id="KW-0175">Coiled coil</keyword>
<dbReference type="InterPro" id="IPR013767">
    <property type="entry name" value="PAS_fold"/>
</dbReference>
<evidence type="ECO:0000259" key="18">
    <source>
        <dbReference type="PROSITE" id="PS50109"/>
    </source>
</evidence>
<evidence type="ECO:0000256" key="10">
    <source>
        <dbReference type="ARBA" id="ARBA00022777"/>
    </source>
</evidence>
<evidence type="ECO:0000256" key="8">
    <source>
        <dbReference type="ARBA" id="ARBA00022679"/>
    </source>
</evidence>
<dbReference type="CDD" id="cd00130">
    <property type="entry name" value="PAS"/>
    <property type="match status" value="1"/>
</dbReference>
<dbReference type="AlphaFoldDB" id="A0A831UEF4"/>
<dbReference type="InterPro" id="IPR035965">
    <property type="entry name" value="PAS-like_dom_sf"/>
</dbReference>
<dbReference type="InterPro" id="IPR000700">
    <property type="entry name" value="PAS-assoc_C"/>
</dbReference>
<evidence type="ECO:0000256" key="15">
    <source>
        <dbReference type="ARBA" id="ARBA00030800"/>
    </source>
</evidence>
<comment type="cofactor">
    <cofactor evidence="2">
        <name>[4Fe-4S] cluster</name>
        <dbReference type="ChEBI" id="CHEBI:49883"/>
    </cofactor>
</comment>
<keyword evidence="17" id="KW-0812">Transmembrane</keyword>
<dbReference type="InterPro" id="IPR003594">
    <property type="entry name" value="HATPase_dom"/>
</dbReference>
<evidence type="ECO:0000256" key="2">
    <source>
        <dbReference type="ARBA" id="ARBA00001966"/>
    </source>
</evidence>
<dbReference type="EMBL" id="DSOV01000058">
    <property type="protein sequence ID" value="HEN43356.1"/>
    <property type="molecule type" value="Genomic_DNA"/>
</dbReference>
<keyword evidence="10 21" id="KW-0418">Kinase</keyword>
<evidence type="ECO:0000259" key="19">
    <source>
        <dbReference type="PROSITE" id="PS50112"/>
    </source>
</evidence>
<dbReference type="GO" id="GO:0000155">
    <property type="term" value="F:phosphorelay sensor kinase activity"/>
    <property type="evidence" value="ECO:0007669"/>
    <property type="project" value="InterPro"/>
</dbReference>
<dbReference type="GO" id="GO:0046983">
    <property type="term" value="F:protein dimerization activity"/>
    <property type="evidence" value="ECO:0007669"/>
    <property type="project" value="InterPro"/>
</dbReference>
<dbReference type="PANTHER" id="PTHR24421">
    <property type="entry name" value="NITRATE/NITRITE SENSOR PROTEIN NARX-RELATED"/>
    <property type="match status" value="1"/>
</dbReference>
<proteinExistence type="predicted"/>